<reference evidence="1" key="1">
    <citation type="submission" date="2021-01" db="EMBL/GenBank/DDBJ databases">
        <authorList>
            <consortium name="Genoscope - CEA"/>
            <person name="William W."/>
        </authorList>
    </citation>
    <scope>NUCLEOTIDE SEQUENCE</scope>
</reference>
<comment type="caution">
    <text evidence="1">The sequence shown here is derived from an EMBL/GenBank/DDBJ whole genome shotgun (WGS) entry which is preliminary data.</text>
</comment>
<protein>
    <submittedName>
        <fullName evidence="1">Uncharacterized protein</fullName>
    </submittedName>
</protein>
<sequence length="342" mass="40642">MLIKKTNLINLDTIQFYDIKSQHQNINHPNATIETLKKNDDHQKNASQTQILCKRFEYNQIGNYTVIKDLNQAGGITGLIILKDYAFLFSHYQIYQVKDCLFSRNQQLCVIISSKFISIYQLENLKLIQNQQVDWSFYYKSGAITSDSQYLIANTHESTIIYYCLKKLTTIITIYQSKPNFSQIFVSRTDNVMLSIKFGSHLVKRWQIKDDQMKMQTQFYLNQTYTLHYVTKHYILVRRQFKTFESMYCIFSNLNKQRKLIRTIKSSFFENLQLDPNCESRILIDDGNKLVFFSLAQYKFYCIQTGQFKVPSKEYNKLISKPNIEIYKNQMKVEYFQQEGQE</sequence>
<dbReference type="Proteomes" id="UP000683925">
    <property type="component" value="Unassembled WGS sequence"/>
</dbReference>
<dbReference type="OrthoDB" id="298118at2759"/>
<dbReference type="OMA" id="CKRFEYN"/>
<proteinExistence type="predicted"/>
<organism evidence="1 2">
    <name type="scientific">Paramecium octaurelia</name>
    <dbReference type="NCBI Taxonomy" id="43137"/>
    <lineage>
        <taxon>Eukaryota</taxon>
        <taxon>Sar</taxon>
        <taxon>Alveolata</taxon>
        <taxon>Ciliophora</taxon>
        <taxon>Intramacronucleata</taxon>
        <taxon>Oligohymenophorea</taxon>
        <taxon>Peniculida</taxon>
        <taxon>Parameciidae</taxon>
        <taxon>Paramecium</taxon>
    </lineage>
</organism>
<evidence type="ECO:0000313" key="1">
    <source>
        <dbReference type="EMBL" id="CAD8209056.1"/>
    </source>
</evidence>
<accession>A0A8S1Y4F0</accession>
<keyword evidence="2" id="KW-1185">Reference proteome</keyword>
<name>A0A8S1Y4F0_PAROT</name>
<dbReference type="AlphaFoldDB" id="A0A8S1Y4F0"/>
<dbReference type="EMBL" id="CAJJDP010000148">
    <property type="protein sequence ID" value="CAD8209056.1"/>
    <property type="molecule type" value="Genomic_DNA"/>
</dbReference>
<evidence type="ECO:0000313" key="2">
    <source>
        <dbReference type="Proteomes" id="UP000683925"/>
    </source>
</evidence>
<gene>
    <name evidence="1" type="ORF">POCTA_138.1.T1460023</name>
</gene>